<accession>A0A564YS89</accession>
<keyword evidence="3" id="KW-1185">Reference proteome</keyword>
<reference evidence="2 3" key="1">
    <citation type="submission" date="2019-07" db="EMBL/GenBank/DDBJ databases">
        <authorList>
            <person name="Jastrzebski P J."/>
            <person name="Paukszto L."/>
            <person name="Jastrzebski P J."/>
        </authorList>
    </citation>
    <scope>NUCLEOTIDE SEQUENCE [LARGE SCALE GENOMIC DNA]</scope>
    <source>
        <strain evidence="2 3">WMS-il1</strain>
    </source>
</reference>
<feature type="compositionally biased region" description="Basic and acidic residues" evidence="1">
    <location>
        <begin position="11"/>
        <end position="20"/>
    </location>
</feature>
<feature type="region of interest" description="Disordered" evidence="1">
    <location>
        <begin position="179"/>
        <end position="220"/>
    </location>
</feature>
<dbReference type="AlphaFoldDB" id="A0A564YS89"/>
<feature type="non-terminal residue" evidence="2">
    <location>
        <position position="1"/>
    </location>
</feature>
<feature type="region of interest" description="Disordered" evidence="1">
    <location>
        <begin position="1"/>
        <end position="29"/>
    </location>
</feature>
<evidence type="ECO:0000313" key="3">
    <source>
        <dbReference type="Proteomes" id="UP000321570"/>
    </source>
</evidence>
<proteinExistence type="predicted"/>
<protein>
    <submittedName>
        <fullName evidence="2">Uncharacterized protein</fullName>
    </submittedName>
</protein>
<feature type="compositionally biased region" description="Basic residues" evidence="1">
    <location>
        <begin position="191"/>
        <end position="220"/>
    </location>
</feature>
<evidence type="ECO:0000256" key="1">
    <source>
        <dbReference type="SAM" id="MobiDB-lite"/>
    </source>
</evidence>
<sequence>KEKKQKKDKKNKKEKDDKKSEKRSKKRGDREVLRFDVSVCGDPSSIALYKNMVSTTTNLDGYQVQIDANQGTDQEGRIVDKTCDFFLCVYTVADRNTIKFLEQKIMPEVRDLNRKYAIAGLGVENRTGNNPNEASSTTASGLAGKYNCNAMELVACDGNQLAAGTAALYYALNPDVFMPQQATDQSSDEKKKKKKKKKDKKKKDEKKKGKKEKKKKKKQK</sequence>
<dbReference type="Proteomes" id="UP000321570">
    <property type="component" value="Unassembled WGS sequence"/>
</dbReference>
<gene>
    <name evidence="2" type="ORF">WMSIL1_LOCUS9048</name>
</gene>
<evidence type="ECO:0000313" key="2">
    <source>
        <dbReference type="EMBL" id="VUZ50142.1"/>
    </source>
</evidence>
<feature type="compositionally biased region" description="Basic residues" evidence="1">
    <location>
        <begin position="1"/>
        <end position="10"/>
    </location>
</feature>
<organism evidence="2 3">
    <name type="scientific">Hymenolepis diminuta</name>
    <name type="common">Rat tapeworm</name>
    <dbReference type="NCBI Taxonomy" id="6216"/>
    <lineage>
        <taxon>Eukaryota</taxon>
        <taxon>Metazoa</taxon>
        <taxon>Spiralia</taxon>
        <taxon>Lophotrochozoa</taxon>
        <taxon>Platyhelminthes</taxon>
        <taxon>Cestoda</taxon>
        <taxon>Eucestoda</taxon>
        <taxon>Cyclophyllidea</taxon>
        <taxon>Hymenolepididae</taxon>
        <taxon>Hymenolepis</taxon>
    </lineage>
</organism>
<name>A0A564YS89_HYMDI</name>
<dbReference type="EMBL" id="CABIJS010000344">
    <property type="protein sequence ID" value="VUZ50142.1"/>
    <property type="molecule type" value="Genomic_DNA"/>
</dbReference>